<dbReference type="Gene3D" id="3.30.70.100">
    <property type="match status" value="1"/>
</dbReference>
<keyword evidence="3" id="KW-0636">Prenylation</keyword>
<evidence type="ECO:0000256" key="4">
    <source>
        <dbReference type="ARBA" id="ARBA00024045"/>
    </source>
</evidence>
<dbReference type="GO" id="GO:0046872">
    <property type="term" value="F:metal ion binding"/>
    <property type="evidence" value="ECO:0007669"/>
    <property type="project" value="UniProtKB-KW"/>
</dbReference>
<dbReference type="InterPro" id="IPR006121">
    <property type="entry name" value="HMA_dom"/>
</dbReference>
<accession>A0A7N0V7Y9</accession>
<name>A0A7N0V7Y9_KALFE</name>
<protein>
    <recommendedName>
        <fullName evidence="6">HMA domain-containing protein</fullName>
    </recommendedName>
</protein>
<evidence type="ECO:0000259" key="6">
    <source>
        <dbReference type="PROSITE" id="PS50846"/>
    </source>
</evidence>
<sequence>MANIKSQSQSQSQTTITIKVNLRCCEECVQRMKRLLRKIKGVESSSIDVKNGVLIVSGHFDHPNKIVDKIRRKGKCVTFFSIQVDDQPEITTTCSTSPQPNGEKDLGENSKGCRHMQQPGADGKNHKCELHGVQSKVPVGRANFGQNSDDSEHSCGAHGCESGRFCAKDGDHYRCTEEGAESDQHHYGCGSGERHYPCSWSFSEPHFDAPHNFNANQGFDSMHYSYRHYPEMMPHFHGQIPQQFQNDPMDFVRHLFNDDNPPGCWIM</sequence>
<dbReference type="Pfam" id="PF00403">
    <property type="entry name" value="HMA"/>
    <property type="match status" value="1"/>
</dbReference>
<evidence type="ECO:0000256" key="1">
    <source>
        <dbReference type="ARBA" id="ARBA00022481"/>
    </source>
</evidence>
<dbReference type="Proteomes" id="UP000594263">
    <property type="component" value="Unplaced"/>
</dbReference>
<organism evidence="7 8">
    <name type="scientific">Kalanchoe fedtschenkoi</name>
    <name type="common">Lavender scallops</name>
    <name type="synonym">South American air plant</name>
    <dbReference type="NCBI Taxonomy" id="63787"/>
    <lineage>
        <taxon>Eukaryota</taxon>
        <taxon>Viridiplantae</taxon>
        <taxon>Streptophyta</taxon>
        <taxon>Embryophyta</taxon>
        <taxon>Tracheophyta</taxon>
        <taxon>Spermatophyta</taxon>
        <taxon>Magnoliopsida</taxon>
        <taxon>eudicotyledons</taxon>
        <taxon>Gunneridae</taxon>
        <taxon>Pentapetalae</taxon>
        <taxon>Saxifragales</taxon>
        <taxon>Crassulaceae</taxon>
        <taxon>Kalanchoe</taxon>
    </lineage>
</organism>
<dbReference type="PROSITE" id="PS50846">
    <property type="entry name" value="HMA_2"/>
    <property type="match status" value="1"/>
</dbReference>
<reference evidence="7" key="1">
    <citation type="submission" date="2021-01" db="UniProtKB">
        <authorList>
            <consortium name="EnsemblPlants"/>
        </authorList>
    </citation>
    <scope>IDENTIFICATION</scope>
</reference>
<dbReference type="CDD" id="cd00371">
    <property type="entry name" value="HMA"/>
    <property type="match status" value="1"/>
</dbReference>
<evidence type="ECO:0000313" key="7">
    <source>
        <dbReference type="EnsemblPlants" id="Kaladp0292s0008.1.v1.1"/>
    </source>
</evidence>
<evidence type="ECO:0000313" key="8">
    <source>
        <dbReference type="Proteomes" id="UP000594263"/>
    </source>
</evidence>
<keyword evidence="2" id="KW-0479">Metal-binding</keyword>
<keyword evidence="1" id="KW-0488">Methylation</keyword>
<dbReference type="SUPFAM" id="SSF55008">
    <property type="entry name" value="HMA, heavy metal-associated domain"/>
    <property type="match status" value="1"/>
</dbReference>
<evidence type="ECO:0000256" key="3">
    <source>
        <dbReference type="ARBA" id="ARBA00023289"/>
    </source>
</evidence>
<proteinExistence type="inferred from homology"/>
<evidence type="ECO:0000256" key="5">
    <source>
        <dbReference type="SAM" id="MobiDB-lite"/>
    </source>
</evidence>
<feature type="region of interest" description="Disordered" evidence="5">
    <location>
        <begin position="91"/>
        <end position="126"/>
    </location>
</feature>
<feature type="domain" description="HMA" evidence="6">
    <location>
        <begin position="13"/>
        <end position="78"/>
    </location>
</feature>
<dbReference type="EnsemblPlants" id="Kaladp0292s0008.1.v1.1">
    <property type="protein sequence ID" value="Kaladp0292s0008.1.v1.1"/>
    <property type="gene ID" value="Kaladp0292s0008.v1.1"/>
</dbReference>
<dbReference type="Gramene" id="Kaladp0292s0008.1.v1.1">
    <property type="protein sequence ID" value="Kaladp0292s0008.1.v1.1"/>
    <property type="gene ID" value="Kaladp0292s0008.v1.1"/>
</dbReference>
<keyword evidence="8" id="KW-1185">Reference proteome</keyword>
<evidence type="ECO:0000256" key="2">
    <source>
        <dbReference type="ARBA" id="ARBA00022723"/>
    </source>
</evidence>
<feature type="compositionally biased region" description="Polar residues" evidence="5">
    <location>
        <begin position="91"/>
        <end position="100"/>
    </location>
</feature>
<comment type="similarity">
    <text evidence="4">Belongs to the HIPP family.</text>
</comment>
<dbReference type="InterPro" id="IPR036163">
    <property type="entry name" value="HMA_dom_sf"/>
</dbReference>
<dbReference type="AlphaFoldDB" id="A0A7N0V7Y9"/>
<dbReference type="PANTHER" id="PTHR45868:SF93">
    <property type="entry name" value="OS12G0144600 PROTEIN"/>
    <property type="match status" value="1"/>
</dbReference>
<dbReference type="PANTHER" id="PTHR45868">
    <property type="entry name" value="HEAVY METAL-ASSOCIATED ISOPRENYLATED PLANT PROTEIN 33-RELATED"/>
    <property type="match status" value="1"/>
</dbReference>
<keyword evidence="3" id="KW-0449">Lipoprotein</keyword>